<protein>
    <submittedName>
        <fullName evidence="7">Methyl-accepting chemotaxis protein PctB</fullName>
    </submittedName>
</protein>
<organism evidence="7 8">
    <name type="scientific">Roseimaritima multifibrata</name>
    <dbReference type="NCBI Taxonomy" id="1930274"/>
    <lineage>
        <taxon>Bacteria</taxon>
        <taxon>Pseudomonadati</taxon>
        <taxon>Planctomycetota</taxon>
        <taxon>Planctomycetia</taxon>
        <taxon>Pirellulales</taxon>
        <taxon>Pirellulaceae</taxon>
        <taxon>Roseimaritima</taxon>
    </lineage>
</organism>
<dbReference type="Pfam" id="PF00015">
    <property type="entry name" value="MCPsignal"/>
    <property type="match status" value="1"/>
</dbReference>
<sequence>MRIISKLLLATALPAILVWSVGIYASRVSQASLRDVLEDNSTDRAREVMDEIDWIIQTRTTTWQAYLSSQHVVSLLHSSNEEFSKEPNVQAMIAARDRQWQMGGEEETKWIKQITNNELSQDLRAWLGRLESVAGYPVFGEVFLTNRYGANVAQTARTSDYRQDDEAWWSQAVRDEVVVGAVDYDESARLYSIDICISVVGERGELLGVLKAVMNIRELLQVADVTRGKQSLGGRLMLFDREQRIMSGNMDGSTPLPDGSPYLKKLRWKPGQTERFERHVDPSNGNVWVAAFARSRNQAGRPNMGWIVMDAQQEAKVFAPVWKMRKQIVWFASFVTLVVIGIGWWIARSIRRPIQDLLDGTERIIEGDFEHPIVVSKIRELGRLGTAFNRMSAGLKSNLAARSEQEALLKQQFERLKKQSLTLASQEELLAAQKEREHLFDAIRNAAERVKVASENILATTSNQARGSQEQAAAISETASTMQQVAQIASQTADRADYMLREAEHAAAGGERGRQALAKSTAAIGALKHQIAGTAAVIVSLAERATAIGQITSTVRQIAEQTNILALNAAVEASRAGEHGKGFAVVAAEVKGLAQQSKESTKQVRQILAEIQQATSASVSSIEAGTLAVQQANLVAEETQVCIHQLLDTISDSAQTATKISQSATQQAVGVGQLNEVLHGMETVASENAVSLQEINQAVLDLNRLGGELTALTTENGDAFRPVEGSL</sequence>
<dbReference type="EMBL" id="CP036262">
    <property type="protein sequence ID" value="QDS93211.1"/>
    <property type="molecule type" value="Genomic_DNA"/>
</dbReference>
<dbReference type="PROSITE" id="PS50111">
    <property type="entry name" value="CHEMOTAXIS_TRANSDUC_2"/>
    <property type="match status" value="1"/>
</dbReference>
<dbReference type="AlphaFoldDB" id="A0A517MEA0"/>
<dbReference type="Gene3D" id="1.10.287.950">
    <property type="entry name" value="Methyl-accepting chemotaxis protein"/>
    <property type="match status" value="1"/>
</dbReference>
<dbReference type="GO" id="GO:0016020">
    <property type="term" value="C:membrane"/>
    <property type="evidence" value="ECO:0007669"/>
    <property type="project" value="InterPro"/>
</dbReference>
<keyword evidence="1 3" id="KW-0807">Transducer</keyword>
<dbReference type="PROSITE" id="PS50885">
    <property type="entry name" value="HAMP"/>
    <property type="match status" value="1"/>
</dbReference>
<dbReference type="InterPro" id="IPR003660">
    <property type="entry name" value="HAMP_dom"/>
</dbReference>
<dbReference type="SMART" id="SM00283">
    <property type="entry name" value="MA"/>
    <property type="match status" value="1"/>
</dbReference>
<evidence type="ECO:0000259" key="5">
    <source>
        <dbReference type="PROSITE" id="PS50111"/>
    </source>
</evidence>
<feature type="transmembrane region" description="Helical" evidence="4">
    <location>
        <begin position="328"/>
        <end position="347"/>
    </location>
</feature>
<evidence type="ECO:0000256" key="2">
    <source>
        <dbReference type="ARBA" id="ARBA00029447"/>
    </source>
</evidence>
<dbReference type="PANTHER" id="PTHR32089">
    <property type="entry name" value="METHYL-ACCEPTING CHEMOTAXIS PROTEIN MCPB"/>
    <property type="match status" value="1"/>
</dbReference>
<keyword evidence="4" id="KW-0812">Transmembrane</keyword>
<dbReference type="SMART" id="SM00304">
    <property type="entry name" value="HAMP"/>
    <property type="match status" value="1"/>
</dbReference>
<feature type="domain" description="Methyl-accepting transducer" evidence="5">
    <location>
        <begin position="446"/>
        <end position="703"/>
    </location>
</feature>
<keyword evidence="8" id="KW-1185">Reference proteome</keyword>
<dbReference type="Pfam" id="PF00672">
    <property type="entry name" value="HAMP"/>
    <property type="match status" value="1"/>
</dbReference>
<name>A0A517MEA0_9BACT</name>
<comment type="similarity">
    <text evidence="2">Belongs to the methyl-accepting chemotaxis (MCP) protein family.</text>
</comment>
<dbReference type="InterPro" id="IPR004089">
    <property type="entry name" value="MCPsignal_dom"/>
</dbReference>
<dbReference type="RefSeq" id="WP_218933097.1">
    <property type="nucleotide sequence ID" value="NZ_CP036262.1"/>
</dbReference>
<dbReference type="Gene3D" id="6.10.340.10">
    <property type="match status" value="1"/>
</dbReference>
<evidence type="ECO:0000313" key="7">
    <source>
        <dbReference type="EMBL" id="QDS93211.1"/>
    </source>
</evidence>
<dbReference type="KEGG" id="rml:FF011L_19720"/>
<proteinExistence type="inferred from homology"/>
<dbReference type="GO" id="GO:0007165">
    <property type="term" value="P:signal transduction"/>
    <property type="evidence" value="ECO:0007669"/>
    <property type="project" value="UniProtKB-KW"/>
</dbReference>
<dbReference type="PANTHER" id="PTHR32089:SF112">
    <property type="entry name" value="LYSOZYME-LIKE PROTEIN-RELATED"/>
    <property type="match status" value="1"/>
</dbReference>
<accession>A0A517MEA0</accession>
<evidence type="ECO:0000259" key="6">
    <source>
        <dbReference type="PROSITE" id="PS50885"/>
    </source>
</evidence>
<dbReference type="SUPFAM" id="SSF58104">
    <property type="entry name" value="Methyl-accepting chemotaxis protein (MCP) signaling domain"/>
    <property type="match status" value="1"/>
</dbReference>
<keyword evidence="4" id="KW-1133">Transmembrane helix</keyword>
<evidence type="ECO:0000313" key="8">
    <source>
        <dbReference type="Proteomes" id="UP000320672"/>
    </source>
</evidence>
<evidence type="ECO:0000256" key="4">
    <source>
        <dbReference type="SAM" id="Phobius"/>
    </source>
</evidence>
<gene>
    <name evidence="7" type="primary">pctB</name>
    <name evidence="7" type="ORF">FF011L_19720</name>
</gene>
<keyword evidence="4" id="KW-0472">Membrane</keyword>
<evidence type="ECO:0000256" key="3">
    <source>
        <dbReference type="PROSITE-ProRule" id="PRU00284"/>
    </source>
</evidence>
<dbReference type="Proteomes" id="UP000320672">
    <property type="component" value="Chromosome"/>
</dbReference>
<feature type="domain" description="HAMP" evidence="6">
    <location>
        <begin position="348"/>
        <end position="400"/>
    </location>
</feature>
<reference evidence="7 8" key="1">
    <citation type="submission" date="2019-02" db="EMBL/GenBank/DDBJ databases">
        <title>Deep-cultivation of Planctomycetes and their phenomic and genomic characterization uncovers novel biology.</title>
        <authorList>
            <person name="Wiegand S."/>
            <person name="Jogler M."/>
            <person name="Boedeker C."/>
            <person name="Pinto D."/>
            <person name="Vollmers J."/>
            <person name="Rivas-Marin E."/>
            <person name="Kohn T."/>
            <person name="Peeters S.H."/>
            <person name="Heuer A."/>
            <person name="Rast P."/>
            <person name="Oberbeckmann S."/>
            <person name="Bunk B."/>
            <person name="Jeske O."/>
            <person name="Meyerdierks A."/>
            <person name="Storesund J.E."/>
            <person name="Kallscheuer N."/>
            <person name="Luecker S."/>
            <person name="Lage O.M."/>
            <person name="Pohl T."/>
            <person name="Merkel B.J."/>
            <person name="Hornburger P."/>
            <person name="Mueller R.-W."/>
            <person name="Bruemmer F."/>
            <person name="Labrenz M."/>
            <person name="Spormann A.M."/>
            <person name="Op den Camp H."/>
            <person name="Overmann J."/>
            <person name="Amann R."/>
            <person name="Jetten M.S.M."/>
            <person name="Mascher T."/>
            <person name="Medema M.H."/>
            <person name="Devos D.P."/>
            <person name="Kaster A.-K."/>
            <person name="Ovreas L."/>
            <person name="Rohde M."/>
            <person name="Galperin M.Y."/>
            <person name="Jogler C."/>
        </authorList>
    </citation>
    <scope>NUCLEOTIDE SEQUENCE [LARGE SCALE GENOMIC DNA]</scope>
    <source>
        <strain evidence="7 8">FF011L</strain>
    </source>
</reference>
<evidence type="ECO:0000256" key="1">
    <source>
        <dbReference type="ARBA" id="ARBA00023224"/>
    </source>
</evidence>
<dbReference type="CDD" id="cd06225">
    <property type="entry name" value="HAMP"/>
    <property type="match status" value="1"/>
</dbReference>